<evidence type="ECO:0000259" key="11">
    <source>
        <dbReference type="Pfam" id="PF05572"/>
    </source>
</evidence>
<organism evidence="12 13">
    <name type="scientific">Hirsutella minnesotensis 3608</name>
    <dbReference type="NCBI Taxonomy" id="1043627"/>
    <lineage>
        <taxon>Eukaryota</taxon>
        <taxon>Fungi</taxon>
        <taxon>Dikarya</taxon>
        <taxon>Ascomycota</taxon>
        <taxon>Pezizomycotina</taxon>
        <taxon>Sordariomycetes</taxon>
        <taxon>Hypocreomycetidae</taxon>
        <taxon>Hypocreales</taxon>
        <taxon>Ophiocordycipitaceae</taxon>
        <taxon>Hirsutella</taxon>
    </lineage>
</organism>
<evidence type="ECO:0000256" key="5">
    <source>
        <dbReference type="ARBA" id="ARBA00022729"/>
    </source>
</evidence>
<keyword evidence="5 10" id="KW-0732">Signal</keyword>
<feature type="signal peptide" evidence="10">
    <location>
        <begin position="1"/>
        <end position="23"/>
    </location>
</feature>
<dbReference type="InterPro" id="IPR024079">
    <property type="entry name" value="MetalloPept_cat_dom_sf"/>
</dbReference>
<dbReference type="EMBL" id="KQ030552">
    <property type="protein sequence ID" value="KJZ72122.1"/>
    <property type="molecule type" value="Genomic_DNA"/>
</dbReference>
<evidence type="ECO:0000256" key="8">
    <source>
        <dbReference type="ARBA" id="ARBA00023049"/>
    </source>
</evidence>
<dbReference type="GO" id="GO:0008237">
    <property type="term" value="F:metallopeptidase activity"/>
    <property type="evidence" value="ECO:0007669"/>
    <property type="project" value="UniProtKB-KW"/>
</dbReference>
<proteinExistence type="inferred from homology"/>
<dbReference type="AlphaFoldDB" id="A0A0F7ZYA3"/>
<name>A0A0F7ZYA3_9HYPO</name>
<evidence type="ECO:0000256" key="7">
    <source>
        <dbReference type="ARBA" id="ARBA00022833"/>
    </source>
</evidence>
<evidence type="ECO:0000256" key="6">
    <source>
        <dbReference type="ARBA" id="ARBA00022801"/>
    </source>
</evidence>
<evidence type="ECO:0000256" key="4">
    <source>
        <dbReference type="ARBA" id="ARBA00022723"/>
    </source>
</evidence>
<dbReference type="CDD" id="cd04275">
    <property type="entry name" value="ZnMc_pappalysin_like"/>
    <property type="match status" value="1"/>
</dbReference>
<keyword evidence="3" id="KW-0645">Protease</keyword>
<evidence type="ECO:0000256" key="2">
    <source>
        <dbReference type="ARBA" id="ARBA00008721"/>
    </source>
</evidence>
<dbReference type="Proteomes" id="UP000054481">
    <property type="component" value="Unassembled WGS sequence"/>
</dbReference>
<sequence length="321" mass="35750">MPRMHHHVSVRLLLCILTLWTHALQAGSRKNRYRCATSKPDVNLLLTTRAFAKNGEACIRADKDYVPPQRTVDVYMHIITSSQAGMGPSDDMMLDQMDVLNKAFRAVNVQYNLQGIARIVNDSWAYGPSQISEGDHDVDNPAAFEMKRQLRRGDYKTLNLYYVESIPDDIGGYSTFPVPVTSRKSPEFIMDGVLVRQGTLPGGNITGFNKGFATVHESGHWNGLFHTFQGGCDEIDGGDMVCDTPAMSDDTECDDDGPGCVSSCNDNQDTCPVRQGPSDKGLDPIHNYMDYSGDDCTTEFTLSQAQHMSNMWLEYRLNSRV</sequence>
<evidence type="ECO:0000256" key="3">
    <source>
        <dbReference type="ARBA" id="ARBA00022670"/>
    </source>
</evidence>
<gene>
    <name evidence="12" type="ORF">HIM_08495</name>
</gene>
<evidence type="ECO:0000256" key="10">
    <source>
        <dbReference type="SAM" id="SignalP"/>
    </source>
</evidence>
<keyword evidence="6" id="KW-0378">Hydrolase</keyword>
<keyword evidence="9" id="KW-1015">Disulfide bond</keyword>
<dbReference type="GO" id="GO:0006508">
    <property type="term" value="P:proteolysis"/>
    <property type="evidence" value="ECO:0007669"/>
    <property type="project" value="UniProtKB-KW"/>
</dbReference>
<keyword evidence="8" id="KW-0482">Metalloprotease</keyword>
<evidence type="ECO:0000313" key="13">
    <source>
        <dbReference type="Proteomes" id="UP000054481"/>
    </source>
</evidence>
<feature type="domain" description="Peptidase M43 pregnancy-associated plasma-A" evidence="11">
    <location>
        <begin position="209"/>
        <end position="311"/>
    </location>
</feature>
<dbReference type="InterPro" id="IPR008754">
    <property type="entry name" value="Peptidase_M43"/>
</dbReference>
<evidence type="ECO:0000256" key="1">
    <source>
        <dbReference type="ARBA" id="ARBA00003174"/>
    </source>
</evidence>
<comment type="function">
    <text evidence="1">Secreted metalloproteinase that allows assimilation of proteinaceous substrates.</text>
</comment>
<dbReference type="Gene3D" id="3.40.390.10">
    <property type="entry name" value="Collagenase (Catalytic Domain)"/>
    <property type="match status" value="1"/>
</dbReference>
<feature type="chain" id="PRO_5002526671" description="Peptidase M43 pregnancy-associated plasma-A domain-containing protein" evidence="10">
    <location>
        <begin position="24"/>
        <end position="321"/>
    </location>
</feature>
<dbReference type="OrthoDB" id="536211at2759"/>
<evidence type="ECO:0000256" key="9">
    <source>
        <dbReference type="ARBA" id="ARBA00023157"/>
    </source>
</evidence>
<keyword evidence="13" id="KW-1185">Reference proteome</keyword>
<keyword evidence="7" id="KW-0862">Zinc</keyword>
<protein>
    <recommendedName>
        <fullName evidence="11">Peptidase M43 pregnancy-associated plasma-A domain-containing protein</fullName>
    </recommendedName>
</protein>
<dbReference type="PANTHER" id="PTHR47466:SF1">
    <property type="entry name" value="METALLOPROTEASE MEP1 (AFU_ORTHOLOGUE AFUA_1G07730)-RELATED"/>
    <property type="match status" value="1"/>
</dbReference>
<reference evidence="12 13" key="1">
    <citation type="journal article" date="2014" name="Genome Biol. Evol.">
        <title>Comparative genomics and transcriptomics analyses reveal divergent lifestyle features of nematode endoparasitic fungus Hirsutella minnesotensis.</title>
        <authorList>
            <person name="Lai Y."/>
            <person name="Liu K."/>
            <person name="Zhang X."/>
            <person name="Zhang X."/>
            <person name="Li K."/>
            <person name="Wang N."/>
            <person name="Shu C."/>
            <person name="Wu Y."/>
            <person name="Wang C."/>
            <person name="Bushley K.E."/>
            <person name="Xiang M."/>
            <person name="Liu X."/>
        </authorList>
    </citation>
    <scope>NUCLEOTIDE SEQUENCE [LARGE SCALE GENOMIC DNA]</scope>
    <source>
        <strain evidence="12 13">3608</strain>
    </source>
</reference>
<dbReference type="Pfam" id="PF05572">
    <property type="entry name" value="Peptidase_M43"/>
    <property type="match status" value="1"/>
</dbReference>
<dbReference type="SUPFAM" id="SSF55486">
    <property type="entry name" value="Metalloproteases ('zincins'), catalytic domain"/>
    <property type="match status" value="1"/>
</dbReference>
<keyword evidence="4" id="KW-0479">Metal-binding</keyword>
<evidence type="ECO:0000313" key="12">
    <source>
        <dbReference type="EMBL" id="KJZ72122.1"/>
    </source>
</evidence>
<dbReference type="PANTHER" id="PTHR47466">
    <property type="match status" value="1"/>
</dbReference>
<dbReference type="GO" id="GO:0046872">
    <property type="term" value="F:metal ion binding"/>
    <property type="evidence" value="ECO:0007669"/>
    <property type="project" value="UniProtKB-KW"/>
</dbReference>
<accession>A0A0F7ZYA3</accession>
<comment type="similarity">
    <text evidence="2">Belongs to the peptidase M43B family.</text>
</comment>